<keyword evidence="1 6" id="KW-0813">Transport</keyword>
<comment type="function">
    <text evidence="6">Part of an energy-coupled inorganic carbon pump.</text>
</comment>
<dbReference type="EMBL" id="PPSL01000009">
    <property type="protein sequence ID" value="PQJ09012.1"/>
    <property type="molecule type" value="Genomic_DNA"/>
</dbReference>
<evidence type="ECO:0000256" key="3">
    <source>
        <dbReference type="ARBA" id="ARBA00022723"/>
    </source>
</evidence>
<dbReference type="Pfam" id="PF10070">
    <property type="entry name" value="DabA"/>
    <property type="match status" value="1"/>
</dbReference>
<dbReference type="OrthoDB" id="9805101at2"/>
<evidence type="ECO:0000313" key="7">
    <source>
        <dbReference type="EMBL" id="PQJ09012.1"/>
    </source>
</evidence>
<keyword evidence="4 6" id="KW-0862">Zinc</keyword>
<organism evidence="7 8">
    <name type="scientific">Flavipsychrobacter stenotrophus</name>
    <dbReference type="NCBI Taxonomy" id="2077091"/>
    <lineage>
        <taxon>Bacteria</taxon>
        <taxon>Pseudomonadati</taxon>
        <taxon>Bacteroidota</taxon>
        <taxon>Chitinophagia</taxon>
        <taxon>Chitinophagales</taxon>
        <taxon>Chitinophagaceae</taxon>
        <taxon>Flavipsychrobacter</taxon>
    </lineage>
</organism>
<dbReference type="HAMAP" id="MF_01871">
    <property type="entry name" value="DabA"/>
    <property type="match status" value="1"/>
</dbReference>
<dbReference type="AlphaFoldDB" id="A0A2S7SQ39"/>
<comment type="similarity">
    <text evidence="6">Belongs to the inorganic carbon transporter (TC 9.A.2) DabA family.</text>
</comment>
<evidence type="ECO:0000256" key="1">
    <source>
        <dbReference type="ARBA" id="ARBA00022448"/>
    </source>
</evidence>
<dbReference type="PANTHER" id="PTHR38344:SF1">
    <property type="entry name" value="INORGANIC CARBON TRANSPORTER SUBUNIT DABA-RELATED"/>
    <property type="match status" value="1"/>
</dbReference>
<comment type="subunit">
    <text evidence="6">Forms a complex with DabB.</text>
</comment>
<keyword evidence="8" id="KW-1185">Reference proteome</keyword>
<gene>
    <name evidence="6" type="primary">dabA</name>
    <name evidence="7" type="ORF">CJD36_021480</name>
</gene>
<evidence type="ECO:0000313" key="8">
    <source>
        <dbReference type="Proteomes" id="UP000239872"/>
    </source>
</evidence>
<proteinExistence type="inferred from homology"/>
<evidence type="ECO:0000256" key="6">
    <source>
        <dbReference type="HAMAP-Rule" id="MF_01871"/>
    </source>
</evidence>
<feature type="binding site" evidence="6">
    <location>
        <position position="238"/>
    </location>
    <ligand>
        <name>Zn(2+)</name>
        <dbReference type="ChEBI" id="CHEBI:29105"/>
    </ligand>
</feature>
<dbReference type="Proteomes" id="UP000239872">
    <property type="component" value="Unassembled WGS sequence"/>
</dbReference>
<evidence type="ECO:0000256" key="4">
    <source>
        <dbReference type="ARBA" id="ARBA00022833"/>
    </source>
</evidence>
<reference evidence="7 8" key="1">
    <citation type="submission" date="2018-01" db="EMBL/GenBank/DDBJ databases">
        <title>A novel member of the phylum Bacteroidetes isolated from glacier ice.</title>
        <authorList>
            <person name="Liu Q."/>
            <person name="Xin Y.-H."/>
        </authorList>
    </citation>
    <scope>NUCLEOTIDE SEQUENCE [LARGE SCALE GENOMIC DNA]</scope>
    <source>
        <strain evidence="7 8">RB1R16</strain>
    </source>
</reference>
<evidence type="ECO:0000256" key="5">
    <source>
        <dbReference type="ARBA" id="ARBA00023136"/>
    </source>
</evidence>
<name>A0A2S7SQ39_9BACT</name>
<keyword evidence="3 6" id="KW-0479">Metal-binding</keyword>
<feature type="binding site" evidence="6">
    <location>
        <position position="240"/>
    </location>
    <ligand>
        <name>Zn(2+)</name>
        <dbReference type="ChEBI" id="CHEBI:29105"/>
    </ligand>
</feature>
<comment type="cofactor">
    <cofactor evidence="6">
        <name>Zn(2+)</name>
        <dbReference type="ChEBI" id="CHEBI:29105"/>
    </cofactor>
</comment>
<keyword evidence="2 6" id="KW-1003">Cell membrane</keyword>
<dbReference type="GO" id="GO:0005886">
    <property type="term" value="C:plasma membrane"/>
    <property type="evidence" value="ECO:0007669"/>
    <property type="project" value="UniProtKB-SubCell"/>
</dbReference>
<sequence length="712" mass="80102">MAPFWPLKNLIAVNPISGFEDLTFEDGLTNANAYFQQREMPVDLLHVNRESIKWLQAFFDDGQATIPMPLREKGFLRSTLMLLQFDQQIIGNDKQKIHWLKTLPDNPEAIVSETLSLLGIQYTDQQQFLTLMLTTLSGWAAHIQYRANWADAQDAKHPHPVTQTEYLAFRIVLTYLIWPNAKELLIWHRRAVEITDISSIYNNVVDNETTYRQALLKQLEAKQQVRKETRAEAQLVFCIDVRSEPFRRALESQGNYETFGFAGFFGLPVSIGNSVTGASYASCPVLLKPAYTVEEKPNCSHQSCDDGYKRLKGIKKLYQSLKYNFSTPFALVETLGLASGVWMSVRSLLPDNAASIQSAIRKSLAPDYSVTPDISSIPHRQQVSFGIGALKMMGLTENFAPLVVFCGHGSTTENNAYATALDCGACGGRHGAPNARILASILNDHEVRSEISKLGIAIPDDTIFLAAEHNTTTDEVEIYNEEMSDSFAAQVQALKQSLEFTRNENSLWRSRQMGVMTNEREASKATALRAKDWAQVRPEWGLARNASFIVGPRWLTKAINLEGRSFLHSYEWEKDIDSSSLTTILTAPMVVAQWINAQYFFSTLDNVAFGGGSKVTKNITGKIGIMQGNASDLMNGLPLQSVFKSDDEPYHNPIRLTVVVYAPKTKIGEIIMQQQILQKLFGNGWVHMICHDPKENLKYQLNRDLTWDHTNW</sequence>
<dbReference type="InterPro" id="IPR018752">
    <property type="entry name" value="DabA"/>
</dbReference>
<keyword evidence="5 6" id="KW-0472">Membrane</keyword>
<dbReference type="PANTHER" id="PTHR38344">
    <property type="entry name" value="UPF0753 PROTEIN AQ_863"/>
    <property type="match status" value="1"/>
</dbReference>
<comment type="caution">
    <text evidence="7">The sequence shown here is derived from an EMBL/GenBank/DDBJ whole genome shotgun (WGS) entry which is preliminary data.</text>
</comment>
<feature type="binding site" evidence="6">
    <location>
        <position position="423"/>
    </location>
    <ligand>
        <name>Zn(2+)</name>
        <dbReference type="ChEBI" id="CHEBI:29105"/>
    </ligand>
</feature>
<feature type="binding site" evidence="6">
    <location>
        <position position="408"/>
    </location>
    <ligand>
        <name>Zn(2+)</name>
        <dbReference type="ChEBI" id="CHEBI:29105"/>
    </ligand>
</feature>
<dbReference type="GO" id="GO:0008270">
    <property type="term" value="F:zinc ion binding"/>
    <property type="evidence" value="ECO:0007669"/>
    <property type="project" value="UniProtKB-UniRule"/>
</dbReference>
<protein>
    <recommendedName>
        <fullName evidence="6">Probable inorganic carbon transporter subunit DabA</fullName>
    </recommendedName>
</protein>
<evidence type="ECO:0000256" key="2">
    <source>
        <dbReference type="ARBA" id="ARBA00022475"/>
    </source>
</evidence>
<accession>A0A2S7SQ39</accession>
<comment type="subcellular location">
    <subcellularLocation>
        <location evidence="6">Cell membrane</location>
        <topology evidence="6">Peripheral membrane protein</topology>
    </subcellularLocation>
</comment>